<feature type="active site" evidence="8">
    <location>
        <position position="53"/>
    </location>
</feature>
<gene>
    <name evidence="8 9" type="primary">fabZ</name>
    <name evidence="9" type="ORF">H8E41_03835</name>
</gene>
<dbReference type="GO" id="GO:0006633">
    <property type="term" value="P:fatty acid biosynthetic process"/>
    <property type="evidence" value="ECO:0007669"/>
    <property type="project" value="UniProtKB-UniRule"/>
</dbReference>
<accession>A0A8J6N9I8</accession>
<protein>
    <recommendedName>
        <fullName evidence="8">3-hydroxyacyl-[acyl-carrier-protein] dehydratase FabZ</fullName>
        <ecNumber evidence="8">4.2.1.59</ecNumber>
    </recommendedName>
    <alternativeName>
        <fullName evidence="8">(3R)-hydroxymyristoyl-[acyl-carrier-protein] dehydratase</fullName>
        <shortName evidence="8">(3R)-hydroxymyristoyl-ACP dehydrase</shortName>
    </alternativeName>
    <alternativeName>
        <fullName evidence="8">Beta-hydroxyacyl-ACP dehydratase</fullName>
    </alternativeName>
</protein>
<dbReference type="Proteomes" id="UP000614424">
    <property type="component" value="Unassembled WGS sequence"/>
</dbReference>
<comment type="caution">
    <text evidence="9">The sequence shown here is derived from an EMBL/GenBank/DDBJ whole genome shotgun (WGS) entry which is preliminary data.</text>
</comment>
<dbReference type="EMBL" id="JACNJZ010000065">
    <property type="protein sequence ID" value="MBC8317011.1"/>
    <property type="molecule type" value="Genomic_DNA"/>
</dbReference>
<dbReference type="NCBIfam" id="NF000582">
    <property type="entry name" value="PRK00006.1"/>
    <property type="match status" value="1"/>
</dbReference>
<dbReference type="Pfam" id="PF07977">
    <property type="entry name" value="FabA"/>
    <property type="match status" value="1"/>
</dbReference>
<dbReference type="InterPro" id="IPR029069">
    <property type="entry name" value="HotDog_dom_sf"/>
</dbReference>
<evidence type="ECO:0000313" key="10">
    <source>
        <dbReference type="Proteomes" id="UP000614424"/>
    </source>
</evidence>
<dbReference type="GO" id="GO:0016020">
    <property type="term" value="C:membrane"/>
    <property type="evidence" value="ECO:0007669"/>
    <property type="project" value="GOC"/>
</dbReference>
<dbReference type="EC" id="4.2.1.59" evidence="8"/>
<comment type="similarity">
    <text evidence="8">Belongs to the thioester dehydratase family. FabZ subfamily.</text>
</comment>
<dbReference type="InterPro" id="IPR013114">
    <property type="entry name" value="FabA_FabZ"/>
</dbReference>
<dbReference type="PANTHER" id="PTHR30272:SF1">
    <property type="entry name" value="3-HYDROXYACYL-[ACYL-CARRIER-PROTEIN] DEHYDRATASE"/>
    <property type="match status" value="1"/>
</dbReference>
<evidence type="ECO:0000256" key="1">
    <source>
        <dbReference type="ARBA" id="ARBA00004496"/>
    </source>
</evidence>
<comment type="function">
    <text evidence="7 8">Involved in unsaturated fatty acids biosynthesis. Catalyzes the dehydration of short chain beta-hydroxyacyl-ACPs and long chain saturated and unsaturated beta-hydroxyacyl-ACPs.</text>
</comment>
<evidence type="ECO:0000256" key="4">
    <source>
        <dbReference type="ARBA" id="ARBA00022556"/>
    </source>
</evidence>
<keyword evidence="5 8" id="KW-0443">Lipid metabolism</keyword>
<organism evidence="9 10">
    <name type="scientific">Candidatus Desulfobia pelagia</name>
    <dbReference type="NCBI Taxonomy" id="2841692"/>
    <lineage>
        <taxon>Bacteria</taxon>
        <taxon>Pseudomonadati</taxon>
        <taxon>Thermodesulfobacteriota</taxon>
        <taxon>Desulfobulbia</taxon>
        <taxon>Desulfobulbales</taxon>
        <taxon>Desulfobulbaceae</taxon>
        <taxon>Candidatus Desulfobia</taxon>
    </lineage>
</organism>
<dbReference type="CDD" id="cd01288">
    <property type="entry name" value="FabZ"/>
    <property type="match status" value="1"/>
</dbReference>
<dbReference type="InterPro" id="IPR010084">
    <property type="entry name" value="FabZ"/>
</dbReference>
<dbReference type="GO" id="GO:0019171">
    <property type="term" value="F:(3R)-hydroxyacyl-[acyl-carrier-protein] dehydratase activity"/>
    <property type="evidence" value="ECO:0007669"/>
    <property type="project" value="UniProtKB-EC"/>
</dbReference>
<proteinExistence type="inferred from homology"/>
<evidence type="ECO:0000256" key="2">
    <source>
        <dbReference type="ARBA" id="ARBA00022490"/>
    </source>
</evidence>
<dbReference type="SUPFAM" id="SSF54637">
    <property type="entry name" value="Thioesterase/thiol ester dehydrase-isomerase"/>
    <property type="match status" value="1"/>
</dbReference>
<keyword evidence="6 8" id="KW-0456">Lyase</keyword>
<dbReference type="AlphaFoldDB" id="A0A8J6N9I8"/>
<evidence type="ECO:0000256" key="5">
    <source>
        <dbReference type="ARBA" id="ARBA00023098"/>
    </source>
</evidence>
<evidence type="ECO:0000256" key="3">
    <source>
        <dbReference type="ARBA" id="ARBA00022516"/>
    </source>
</evidence>
<dbReference type="HAMAP" id="MF_00406">
    <property type="entry name" value="FabZ"/>
    <property type="match status" value="1"/>
</dbReference>
<evidence type="ECO:0000313" key="9">
    <source>
        <dbReference type="EMBL" id="MBC8317011.1"/>
    </source>
</evidence>
<dbReference type="NCBIfam" id="TIGR01750">
    <property type="entry name" value="fabZ"/>
    <property type="match status" value="1"/>
</dbReference>
<dbReference type="GO" id="GO:0009245">
    <property type="term" value="P:lipid A biosynthetic process"/>
    <property type="evidence" value="ECO:0007669"/>
    <property type="project" value="UniProtKB-UniRule"/>
</dbReference>
<dbReference type="FunFam" id="3.10.129.10:FF:000001">
    <property type="entry name" value="3-hydroxyacyl-[acyl-carrier-protein] dehydratase FabZ"/>
    <property type="match status" value="1"/>
</dbReference>
<keyword evidence="4 8" id="KW-0441">Lipid A biosynthesis</keyword>
<sequence>MAEQQQYDITEILKILPHRYPFVLVDRILEVELGQSIKGLKNVTINEPFFPGHFPSEPVMPGVLIMEGMAQVGAILAYLTEKEKIGSSLVYFAGMDGVRFRRKVVPGDQIIYELKILKRKSKLFKIEGKAFVDDALAAEAVLMATFS</sequence>
<evidence type="ECO:0000256" key="8">
    <source>
        <dbReference type="HAMAP-Rule" id="MF_00406"/>
    </source>
</evidence>
<dbReference type="PANTHER" id="PTHR30272">
    <property type="entry name" value="3-HYDROXYACYL-[ACYL-CARRIER-PROTEIN] DEHYDRATASE"/>
    <property type="match status" value="1"/>
</dbReference>
<reference evidence="9 10" key="1">
    <citation type="submission" date="2020-08" db="EMBL/GenBank/DDBJ databases">
        <title>Bridging the membrane lipid divide: bacteria of the FCB group superphylum have the potential to synthesize archaeal ether lipids.</title>
        <authorList>
            <person name="Villanueva L."/>
            <person name="Von Meijenfeldt F.A.B."/>
            <person name="Westbye A.B."/>
            <person name="Yadav S."/>
            <person name="Hopmans E.C."/>
            <person name="Dutilh B.E."/>
            <person name="Sinninghe Damste J.S."/>
        </authorList>
    </citation>
    <scope>NUCLEOTIDE SEQUENCE [LARGE SCALE GENOMIC DNA]</scope>
    <source>
        <strain evidence="9">NIOZ-UU47</strain>
    </source>
</reference>
<comment type="subcellular location">
    <subcellularLocation>
        <location evidence="1 8">Cytoplasm</location>
    </subcellularLocation>
</comment>
<keyword evidence="2 8" id="KW-0963">Cytoplasm</keyword>
<evidence type="ECO:0000256" key="6">
    <source>
        <dbReference type="ARBA" id="ARBA00023239"/>
    </source>
</evidence>
<comment type="catalytic activity">
    <reaction evidence="8">
        <text>a (3R)-hydroxyacyl-[ACP] = a (2E)-enoyl-[ACP] + H2O</text>
        <dbReference type="Rhea" id="RHEA:13097"/>
        <dbReference type="Rhea" id="RHEA-COMP:9925"/>
        <dbReference type="Rhea" id="RHEA-COMP:9945"/>
        <dbReference type="ChEBI" id="CHEBI:15377"/>
        <dbReference type="ChEBI" id="CHEBI:78784"/>
        <dbReference type="ChEBI" id="CHEBI:78827"/>
        <dbReference type="EC" id="4.2.1.59"/>
    </reaction>
</comment>
<dbReference type="Gene3D" id="3.10.129.10">
    <property type="entry name" value="Hotdog Thioesterase"/>
    <property type="match status" value="1"/>
</dbReference>
<dbReference type="GO" id="GO:0005737">
    <property type="term" value="C:cytoplasm"/>
    <property type="evidence" value="ECO:0007669"/>
    <property type="project" value="UniProtKB-SubCell"/>
</dbReference>
<evidence type="ECO:0000256" key="7">
    <source>
        <dbReference type="ARBA" id="ARBA00025049"/>
    </source>
</evidence>
<name>A0A8J6N9I8_9BACT</name>
<keyword evidence="3 8" id="KW-0444">Lipid biosynthesis</keyword>